<feature type="transmembrane region" description="Helical" evidence="1">
    <location>
        <begin position="65"/>
        <end position="86"/>
    </location>
</feature>
<dbReference type="AlphaFoldDB" id="A0AAW6U4Z6"/>
<keyword evidence="1" id="KW-0812">Transmembrane</keyword>
<protein>
    <submittedName>
        <fullName evidence="2">Uncharacterized protein</fullName>
    </submittedName>
</protein>
<reference evidence="2" key="1">
    <citation type="submission" date="2023-05" db="EMBL/GenBank/DDBJ databases">
        <title>Anaerotaeda fermentans gen. nov., sp. nov., a novel anaerobic planctomycete of the new family within the order Sedimentisphaerales isolated from Taman Peninsula, Russia.</title>
        <authorList>
            <person name="Khomyakova M.A."/>
            <person name="Merkel A.Y."/>
            <person name="Slobodkin A.I."/>
        </authorList>
    </citation>
    <scope>NUCLEOTIDE SEQUENCE</scope>
    <source>
        <strain evidence="2">M17dextr</strain>
    </source>
</reference>
<evidence type="ECO:0000313" key="2">
    <source>
        <dbReference type="EMBL" id="MDI6450646.1"/>
    </source>
</evidence>
<dbReference type="RefSeq" id="WP_349246057.1">
    <property type="nucleotide sequence ID" value="NZ_JASCXX010000023.1"/>
</dbReference>
<organism evidence="2 3">
    <name type="scientific">Anaerobaca lacustris</name>
    <dbReference type="NCBI Taxonomy" id="3044600"/>
    <lineage>
        <taxon>Bacteria</taxon>
        <taxon>Pseudomonadati</taxon>
        <taxon>Planctomycetota</taxon>
        <taxon>Phycisphaerae</taxon>
        <taxon>Sedimentisphaerales</taxon>
        <taxon>Anaerobacaceae</taxon>
        <taxon>Anaerobaca</taxon>
    </lineage>
</organism>
<feature type="transmembrane region" description="Helical" evidence="1">
    <location>
        <begin position="106"/>
        <end position="124"/>
    </location>
</feature>
<gene>
    <name evidence="2" type="ORF">QJ522_16430</name>
</gene>
<dbReference type="Proteomes" id="UP001431776">
    <property type="component" value="Unassembled WGS sequence"/>
</dbReference>
<evidence type="ECO:0000256" key="1">
    <source>
        <dbReference type="SAM" id="Phobius"/>
    </source>
</evidence>
<name>A0AAW6U4Z6_9BACT</name>
<proteinExistence type="predicted"/>
<evidence type="ECO:0000313" key="3">
    <source>
        <dbReference type="Proteomes" id="UP001431776"/>
    </source>
</evidence>
<sequence>MSVIVFLLACVVLLDALVLLLDPGLYRRGMAFVDKEIGPAWLVADGFVFLAPGLAWLIRSFFAATAALSATTGLVSTVVGLLFVVAATERFAFLRHWWQSRSNSEYRLAGLAGTLLALLMMMLASELRP</sequence>
<dbReference type="EMBL" id="JASCXX010000023">
    <property type="protein sequence ID" value="MDI6450646.1"/>
    <property type="molecule type" value="Genomic_DNA"/>
</dbReference>
<keyword evidence="3" id="KW-1185">Reference proteome</keyword>
<comment type="caution">
    <text evidence="2">The sequence shown here is derived from an EMBL/GenBank/DDBJ whole genome shotgun (WGS) entry which is preliminary data.</text>
</comment>
<keyword evidence="1" id="KW-0472">Membrane</keyword>
<keyword evidence="1" id="KW-1133">Transmembrane helix</keyword>
<accession>A0AAW6U4Z6</accession>
<feature type="transmembrane region" description="Helical" evidence="1">
    <location>
        <begin position="39"/>
        <end position="58"/>
    </location>
</feature>